<dbReference type="PANTHER" id="PTHR30461">
    <property type="entry name" value="DNA-INVERTASE FROM LAMBDOID PROPHAGE"/>
    <property type="match status" value="1"/>
</dbReference>
<dbReference type="AlphaFoldDB" id="A0A1X7A5W4"/>
<dbReference type="PROSITE" id="PS51737">
    <property type="entry name" value="RECOMBINASE_DNA_BIND"/>
    <property type="match status" value="1"/>
</dbReference>
<dbReference type="Pfam" id="PF07508">
    <property type="entry name" value="Recombinase"/>
    <property type="match status" value="1"/>
</dbReference>
<proteinExistence type="predicted"/>
<dbReference type="SMART" id="SM00857">
    <property type="entry name" value="Resolvase"/>
    <property type="match status" value="1"/>
</dbReference>
<keyword evidence="4" id="KW-1185">Reference proteome</keyword>
<dbReference type="Pfam" id="PF13408">
    <property type="entry name" value="Zn_ribbon_recom"/>
    <property type="match status" value="1"/>
</dbReference>
<organism evidence="3 4">
    <name type="scientific">Roseivivax jejudonensis</name>
    <dbReference type="NCBI Taxonomy" id="1529041"/>
    <lineage>
        <taxon>Bacteria</taxon>
        <taxon>Pseudomonadati</taxon>
        <taxon>Pseudomonadota</taxon>
        <taxon>Alphaproteobacteria</taxon>
        <taxon>Rhodobacterales</taxon>
        <taxon>Roseobacteraceae</taxon>
        <taxon>Roseivivax</taxon>
    </lineage>
</organism>
<dbReference type="Gene3D" id="3.90.1750.20">
    <property type="entry name" value="Putative Large Serine Recombinase, Chain B, Domain 2"/>
    <property type="match status" value="1"/>
</dbReference>
<dbReference type="InterPro" id="IPR006119">
    <property type="entry name" value="Resolv_N"/>
</dbReference>
<dbReference type="SUPFAM" id="SSF53041">
    <property type="entry name" value="Resolvase-like"/>
    <property type="match status" value="1"/>
</dbReference>
<dbReference type="RefSeq" id="WP_159456797.1">
    <property type="nucleotide sequence ID" value="NZ_FWFK01000007.1"/>
</dbReference>
<reference evidence="3 4" key="1">
    <citation type="submission" date="2017-03" db="EMBL/GenBank/DDBJ databases">
        <authorList>
            <person name="Afonso C.L."/>
            <person name="Miller P.J."/>
            <person name="Scott M.A."/>
            <person name="Spackman E."/>
            <person name="Goraichik I."/>
            <person name="Dimitrov K.M."/>
            <person name="Suarez D.L."/>
            <person name="Swayne D.E."/>
        </authorList>
    </citation>
    <scope>NUCLEOTIDE SEQUENCE [LARGE SCALE GENOMIC DNA]</scope>
    <source>
        <strain evidence="3 4">CECT 8625</strain>
    </source>
</reference>
<dbReference type="Proteomes" id="UP000193570">
    <property type="component" value="Unassembled WGS sequence"/>
</dbReference>
<feature type="domain" description="Recombinase" evidence="2">
    <location>
        <begin position="150"/>
        <end position="286"/>
    </location>
</feature>
<dbReference type="OrthoDB" id="7277848at2"/>
<dbReference type="InterPro" id="IPR038109">
    <property type="entry name" value="DNA_bind_recomb_sf"/>
</dbReference>
<dbReference type="GO" id="GO:0003677">
    <property type="term" value="F:DNA binding"/>
    <property type="evidence" value="ECO:0007669"/>
    <property type="project" value="InterPro"/>
</dbReference>
<dbReference type="InterPro" id="IPR050639">
    <property type="entry name" value="SSR_resolvase"/>
</dbReference>
<dbReference type="CDD" id="cd00338">
    <property type="entry name" value="Ser_Recombinase"/>
    <property type="match status" value="1"/>
</dbReference>
<feature type="domain" description="Resolvase/invertase-type recombinase catalytic" evidence="1">
    <location>
        <begin position="4"/>
        <end position="155"/>
    </location>
</feature>
<dbReference type="InterPro" id="IPR025827">
    <property type="entry name" value="Zn_ribbon_recom_dom"/>
</dbReference>
<dbReference type="Gene3D" id="3.40.50.1390">
    <property type="entry name" value="Resolvase, N-terminal catalytic domain"/>
    <property type="match status" value="1"/>
</dbReference>
<dbReference type="PROSITE" id="PS51736">
    <property type="entry name" value="RECOMBINASES_3"/>
    <property type="match status" value="1"/>
</dbReference>
<sequence length="527" mass="58553">MTRRAAIYTRYSSARQDVTSTTDQVAMCQEYCDKQGYTVVHVFSDQEKTGKNTRRPGFQRLKAAAEAGEIDVVVIEAVDRLTRRLADALTTFDLFRFRGASLESVKEGPQDFLRVLMLGMGAQFYADNVGAHTLRARRGGISRGRIGTTAYGYRSLEIETGLNREIDPDQAAVVHRIFNEFASGRSPHAIADGLNADGIRAPRGGTWNSSTIRGNADRQEGLLRNRLYTGRAAICRTRTSHHPETGTKKVELTPEEMVEAEFPSLRIVSEELWDAVQAELARRHEQYGQKGNAVGARRTRYLLSDLLKCACCGANYIIYNRTSYRCAESRKNACNNTVGISRRRIEARVFGKLRDVMMSEDLIERFQATLKAERKALANVDLDDEHRRLAAALRDAERGRDNMLAAIEQGAPYETFAARAGKLEAEITWLTAKIDETSSRKQARNAPLPDARAIYGEAVARMEALLSDPTLVEEAHGYIAALVPRIELMPDPEAQHGIAVRMHTRFALLIGEAADGAKVGETTVIDC</sequence>
<dbReference type="Pfam" id="PF00239">
    <property type="entry name" value="Resolvase"/>
    <property type="match status" value="1"/>
</dbReference>
<evidence type="ECO:0000259" key="2">
    <source>
        <dbReference type="PROSITE" id="PS51737"/>
    </source>
</evidence>
<dbReference type="GO" id="GO:0000150">
    <property type="term" value="F:DNA strand exchange activity"/>
    <property type="evidence" value="ECO:0007669"/>
    <property type="project" value="InterPro"/>
</dbReference>
<accession>A0A1X7A5W4</accession>
<evidence type="ECO:0000313" key="3">
    <source>
        <dbReference type="EMBL" id="SLN69533.1"/>
    </source>
</evidence>
<dbReference type="EMBL" id="FWFK01000007">
    <property type="protein sequence ID" value="SLN69533.1"/>
    <property type="molecule type" value="Genomic_DNA"/>
</dbReference>
<gene>
    <name evidence="3" type="ORF">ROJ8625_03619</name>
</gene>
<dbReference type="InterPro" id="IPR011109">
    <property type="entry name" value="DNA_bind_recombinase_dom"/>
</dbReference>
<evidence type="ECO:0000259" key="1">
    <source>
        <dbReference type="PROSITE" id="PS51736"/>
    </source>
</evidence>
<evidence type="ECO:0008006" key="5">
    <source>
        <dbReference type="Google" id="ProtNLM"/>
    </source>
</evidence>
<protein>
    <recommendedName>
        <fullName evidence="5">Recombinase</fullName>
    </recommendedName>
</protein>
<dbReference type="InterPro" id="IPR036162">
    <property type="entry name" value="Resolvase-like_N_sf"/>
</dbReference>
<evidence type="ECO:0000313" key="4">
    <source>
        <dbReference type="Proteomes" id="UP000193570"/>
    </source>
</evidence>
<dbReference type="PANTHER" id="PTHR30461:SF23">
    <property type="entry name" value="DNA RECOMBINASE-RELATED"/>
    <property type="match status" value="1"/>
</dbReference>
<name>A0A1X7A5W4_9RHOB</name>